<dbReference type="EMBL" id="DTLI01000051">
    <property type="protein sequence ID" value="HHS51646.1"/>
    <property type="molecule type" value="Genomic_DNA"/>
</dbReference>
<gene>
    <name evidence="1" type="ORF">ENW73_02100</name>
</gene>
<evidence type="ECO:0000313" key="1">
    <source>
        <dbReference type="EMBL" id="HHS51646.1"/>
    </source>
</evidence>
<evidence type="ECO:0008006" key="2">
    <source>
        <dbReference type="Google" id="ProtNLM"/>
    </source>
</evidence>
<dbReference type="AlphaFoldDB" id="A0A7C6A8V7"/>
<dbReference type="Pfam" id="PF11276">
    <property type="entry name" value="DUF3078"/>
    <property type="match status" value="1"/>
</dbReference>
<reference evidence="1" key="1">
    <citation type="journal article" date="2020" name="mSystems">
        <title>Genome- and Community-Level Interaction Insights into Carbon Utilization and Element Cycling Functions of Hydrothermarchaeota in Hydrothermal Sediment.</title>
        <authorList>
            <person name="Zhou Z."/>
            <person name="Liu Y."/>
            <person name="Xu W."/>
            <person name="Pan J."/>
            <person name="Luo Z.H."/>
            <person name="Li M."/>
        </authorList>
    </citation>
    <scope>NUCLEOTIDE SEQUENCE [LARGE SCALE GENOMIC DNA]</scope>
    <source>
        <strain evidence="1">SpSt-876</strain>
    </source>
</reference>
<dbReference type="InterPro" id="IPR021428">
    <property type="entry name" value="DUF3078"/>
</dbReference>
<comment type="caution">
    <text evidence="1">The sequence shown here is derived from an EMBL/GenBank/DDBJ whole genome shotgun (WGS) entry which is preliminary data.</text>
</comment>
<organism evidence="1">
    <name type="scientific">candidate division WOR-3 bacterium</name>
    <dbReference type="NCBI Taxonomy" id="2052148"/>
    <lineage>
        <taxon>Bacteria</taxon>
        <taxon>Bacteria division WOR-3</taxon>
    </lineage>
</organism>
<protein>
    <recommendedName>
        <fullName evidence="2">DUF3078 domain-containing protein</fullName>
    </recommendedName>
</protein>
<proteinExistence type="predicted"/>
<accession>A0A7C6A8V7</accession>
<name>A0A7C6A8V7_UNCW3</name>
<sequence>MKYYLISLLSIFLPILALPWNLSVDANLTLNQNAYSNNWVGSELGTLAWAFAANSLAEKQVHPKINNKNTLKLAYGQTYTQEKNTKKWLSPIKSTDLIDFESVLTVYLRWFC</sequence>